<evidence type="ECO:0000313" key="2">
    <source>
        <dbReference type="Proteomes" id="UP001528920"/>
    </source>
</evidence>
<evidence type="ECO:0000313" key="1">
    <source>
        <dbReference type="EMBL" id="MDE5419127.1"/>
    </source>
</evidence>
<organism evidence="1 2">
    <name type="scientific">Paralabilibaculum antarcticum</name>
    <dbReference type="NCBI Taxonomy" id="2912572"/>
    <lineage>
        <taxon>Bacteria</taxon>
        <taxon>Pseudomonadati</taxon>
        <taxon>Bacteroidota</taxon>
        <taxon>Bacteroidia</taxon>
        <taxon>Marinilabiliales</taxon>
        <taxon>Marinifilaceae</taxon>
        <taxon>Paralabilibaculum</taxon>
    </lineage>
</organism>
<dbReference type="EMBL" id="JAKJSC010000002">
    <property type="protein sequence ID" value="MDE5419127.1"/>
    <property type="molecule type" value="Genomic_DNA"/>
</dbReference>
<reference evidence="1 2" key="1">
    <citation type="submission" date="2022-01" db="EMBL/GenBank/DDBJ databases">
        <title>Labilibaculum sp. nov, a marine bacterium isolated from Antarctica.</title>
        <authorList>
            <person name="Dai W."/>
        </authorList>
    </citation>
    <scope>NUCLEOTIDE SEQUENCE [LARGE SCALE GENOMIC DNA]</scope>
    <source>
        <strain evidence="1 2">DW002</strain>
    </source>
</reference>
<sequence length="55" mass="6537">MPDKKKFNPEEKAELLERFGKPLNNQSLRIIEKFHKSGKDMNKLLLTAHKYKHLC</sequence>
<accession>A0ABT5VWH1</accession>
<keyword evidence="2" id="KW-1185">Reference proteome</keyword>
<dbReference type="RefSeq" id="WP_275110456.1">
    <property type="nucleotide sequence ID" value="NZ_JAKJSC010000002.1"/>
</dbReference>
<gene>
    <name evidence="1" type="ORF">L3049_14095</name>
</gene>
<evidence type="ECO:0008006" key="3">
    <source>
        <dbReference type="Google" id="ProtNLM"/>
    </source>
</evidence>
<dbReference type="Proteomes" id="UP001528920">
    <property type="component" value="Unassembled WGS sequence"/>
</dbReference>
<proteinExistence type="predicted"/>
<name>A0ABT5VWH1_9BACT</name>
<protein>
    <recommendedName>
        <fullName evidence="3">Transposase</fullName>
    </recommendedName>
</protein>
<comment type="caution">
    <text evidence="1">The sequence shown here is derived from an EMBL/GenBank/DDBJ whole genome shotgun (WGS) entry which is preliminary data.</text>
</comment>